<dbReference type="GO" id="GO:0019216">
    <property type="term" value="P:regulation of lipid metabolic process"/>
    <property type="evidence" value="ECO:0007669"/>
    <property type="project" value="TreeGrafter"/>
</dbReference>
<evidence type="ECO:0000256" key="1">
    <source>
        <dbReference type="ARBA" id="ARBA00007584"/>
    </source>
</evidence>
<name>A0A8S1VXY3_PAROT</name>
<accession>A0A8S1VXY3</accession>
<evidence type="ECO:0000256" key="2">
    <source>
        <dbReference type="ARBA" id="ARBA00023054"/>
    </source>
</evidence>
<comment type="similarity">
    <text evidence="1">Belongs to the OPA3 family.</text>
</comment>
<dbReference type="Proteomes" id="UP000683925">
    <property type="component" value="Unassembled WGS sequence"/>
</dbReference>
<evidence type="ECO:0000313" key="5">
    <source>
        <dbReference type="Proteomes" id="UP000683925"/>
    </source>
</evidence>
<evidence type="ECO:0000313" key="4">
    <source>
        <dbReference type="EMBL" id="CAD8181213.1"/>
    </source>
</evidence>
<evidence type="ECO:0000256" key="3">
    <source>
        <dbReference type="SAM" id="Coils"/>
    </source>
</evidence>
<gene>
    <name evidence="4" type="ORF">POCTA_138.1.T0760201</name>
</gene>
<dbReference type="OMA" id="QTNHEFQ"/>
<keyword evidence="2 3" id="KW-0175">Coiled coil</keyword>
<dbReference type="AlphaFoldDB" id="A0A8S1VXY3"/>
<dbReference type="OrthoDB" id="2129069at2759"/>
<reference evidence="4" key="1">
    <citation type="submission" date="2021-01" db="EMBL/GenBank/DDBJ databases">
        <authorList>
            <consortium name="Genoscope - CEA"/>
            <person name="William W."/>
        </authorList>
    </citation>
    <scope>NUCLEOTIDE SEQUENCE</scope>
</reference>
<dbReference type="PANTHER" id="PTHR12499">
    <property type="entry name" value="OPTIC ATROPHY 3 PROTEIN OPA3"/>
    <property type="match status" value="1"/>
</dbReference>
<organism evidence="4 5">
    <name type="scientific">Paramecium octaurelia</name>
    <dbReference type="NCBI Taxonomy" id="43137"/>
    <lineage>
        <taxon>Eukaryota</taxon>
        <taxon>Sar</taxon>
        <taxon>Alveolata</taxon>
        <taxon>Ciliophora</taxon>
        <taxon>Intramacronucleata</taxon>
        <taxon>Oligohymenophorea</taxon>
        <taxon>Peniculida</taxon>
        <taxon>Parameciidae</taxon>
        <taxon>Paramecium</taxon>
    </lineage>
</organism>
<sequence length="175" mass="20359">MIPFKKLASLFIRTFSKPVANLIKRYALNNSNNRSLGRRIVRNGFIFLGNRYHALDVYLDRVSIGQSNQQFFIKPLTDETAFLKGTDLFSDVFIYICVLGLPLYEIIRQSNESALKEAIYDDKLHKLSKEVEELELIESKIKEKQLELAQLDKILIEQISQTNHEFQQQLAKHLN</sequence>
<keyword evidence="5" id="KW-1185">Reference proteome</keyword>
<comment type="caution">
    <text evidence="4">The sequence shown here is derived from an EMBL/GenBank/DDBJ whole genome shotgun (WGS) entry which is preliminary data.</text>
</comment>
<dbReference type="PANTHER" id="PTHR12499:SF0">
    <property type="entry name" value="OPTIC ATROPHY 3 PROTEIN"/>
    <property type="match status" value="1"/>
</dbReference>
<dbReference type="GO" id="GO:0005739">
    <property type="term" value="C:mitochondrion"/>
    <property type="evidence" value="ECO:0007669"/>
    <property type="project" value="TreeGrafter"/>
</dbReference>
<feature type="coiled-coil region" evidence="3">
    <location>
        <begin position="124"/>
        <end position="154"/>
    </location>
</feature>
<dbReference type="EMBL" id="CAJJDP010000075">
    <property type="protein sequence ID" value="CAD8181213.1"/>
    <property type="molecule type" value="Genomic_DNA"/>
</dbReference>
<dbReference type="InterPro" id="IPR010754">
    <property type="entry name" value="OPA3-like"/>
</dbReference>
<dbReference type="Pfam" id="PF07047">
    <property type="entry name" value="OPA3"/>
    <property type="match status" value="1"/>
</dbReference>
<protein>
    <submittedName>
        <fullName evidence="4">Uncharacterized protein</fullName>
    </submittedName>
</protein>
<proteinExistence type="inferred from homology"/>